<feature type="transmembrane region" description="Helical" evidence="10">
    <location>
        <begin position="165"/>
        <end position="184"/>
    </location>
</feature>
<keyword evidence="7 10" id="KW-0560">Oxidoreductase</keyword>
<evidence type="ECO:0000256" key="3">
    <source>
        <dbReference type="ARBA" id="ARBA00008802"/>
    </source>
</evidence>
<dbReference type="InterPro" id="IPR036188">
    <property type="entry name" value="FAD/NAD-bd_sf"/>
</dbReference>
<reference evidence="12" key="2">
    <citation type="journal article" date="2023" name="Int. J. Mol. Sci.">
        <title>De Novo Assembly and Annotation of 11 Diverse Shrub Willow (Salix) Genomes Reveals Novel Gene Organization in Sex-Linked Regions.</title>
        <authorList>
            <person name="Hyden B."/>
            <person name="Feng K."/>
            <person name="Yates T.B."/>
            <person name="Jawdy S."/>
            <person name="Cereghino C."/>
            <person name="Smart L.B."/>
            <person name="Muchero W."/>
        </authorList>
    </citation>
    <scope>NUCLEOTIDE SEQUENCE</scope>
    <source>
        <tissue evidence="12">Shoot tip</tissue>
    </source>
</reference>
<keyword evidence="8 10" id="KW-0472">Membrane</keyword>
<evidence type="ECO:0000256" key="9">
    <source>
        <dbReference type="ARBA" id="ARBA00048658"/>
    </source>
</evidence>
<comment type="similarity">
    <text evidence="3 10">Belongs to the squalene monooxygenase family.</text>
</comment>
<feature type="domain" description="Squalene epoxidase" evidence="11">
    <location>
        <begin position="1"/>
        <end position="186"/>
    </location>
</feature>
<proteinExistence type="inferred from homology"/>
<dbReference type="Gene3D" id="3.50.50.60">
    <property type="entry name" value="FAD/NAD(P)-binding domain"/>
    <property type="match status" value="1"/>
</dbReference>
<evidence type="ECO:0000256" key="4">
    <source>
        <dbReference type="ARBA" id="ARBA00012312"/>
    </source>
</evidence>
<comment type="cofactor">
    <cofactor evidence="1 10">
        <name>FAD</name>
        <dbReference type="ChEBI" id="CHEBI:57692"/>
    </cofactor>
</comment>
<sequence length="254" mass="27747">MASYLKTVVAPQMPPELYNAFICAIDKGNIRTMPNKIMPASSYPSPGAFLIGDSLNMRHSVTGGGMTVGLSDVVLLRDLLRPLNDLSNAASICKYLESFCVLRKPTAFAINTLASTLHTVFSSSDQDPARKEMKEAFFNYLSLGGVFSDGLMALLSGLNTNPLSLIFHCFAMLAYAVGSLLLPFPTPKRMCIAARLVLVGSGIIFPILKEEGIRATFFPATIPAYYRTPPVQSTRHRETGKYYILLVKEPILIS</sequence>
<dbReference type="GO" id="GO:0016126">
    <property type="term" value="P:sterol biosynthetic process"/>
    <property type="evidence" value="ECO:0007669"/>
    <property type="project" value="UniProtKB-UniRule"/>
</dbReference>
<keyword evidence="5 10" id="KW-0285">Flavoprotein</keyword>
<name>A0A9Q0W6G9_9ROSI</name>
<evidence type="ECO:0000313" key="12">
    <source>
        <dbReference type="EMBL" id="KAJ6761566.1"/>
    </source>
</evidence>
<dbReference type="Proteomes" id="UP001151752">
    <property type="component" value="Chromosome 19"/>
</dbReference>
<comment type="subcellular location">
    <subcellularLocation>
        <location evidence="10">Membrane</location>
        <topology evidence="10">Multi-pass membrane protein</topology>
    </subcellularLocation>
</comment>
<feature type="transmembrane region" description="Helical" evidence="10">
    <location>
        <begin position="137"/>
        <end position="159"/>
    </location>
</feature>
<comment type="caution">
    <text evidence="12">The sequence shown here is derived from an EMBL/GenBank/DDBJ whole genome shotgun (WGS) entry which is preliminary data.</text>
</comment>
<evidence type="ECO:0000313" key="13">
    <source>
        <dbReference type="Proteomes" id="UP001151752"/>
    </source>
</evidence>
<dbReference type="AlphaFoldDB" id="A0A9Q0W6G9"/>
<comment type="pathway">
    <text evidence="2">Terpene metabolism; lanosterol biosynthesis; lanosterol from farnesyl diphosphate: step 2/3.</text>
</comment>
<dbReference type="InterPro" id="IPR040125">
    <property type="entry name" value="Squalene_monox"/>
</dbReference>
<organism evidence="12 13">
    <name type="scientific">Salix koriyanagi</name>
    <dbReference type="NCBI Taxonomy" id="2511006"/>
    <lineage>
        <taxon>Eukaryota</taxon>
        <taxon>Viridiplantae</taxon>
        <taxon>Streptophyta</taxon>
        <taxon>Embryophyta</taxon>
        <taxon>Tracheophyta</taxon>
        <taxon>Spermatophyta</taxon>
        <taxon>Magnoliopsida</taxon>
        <taxon>eudicotyledons</taxon>
        <taxon>Gunneridae</taxon>
        <taxon>Pentapetalae</taxon>
        <taxon>rosids</taxon>
        <taxon>fabids</taxon>
        <taxon>Malpighiales</taxon>
        <taxon>Salicaceae</taxon>
        <taxon>Saliceae</taxon>
        <taxon>Salix</taxon>
    </lineage>
</organism>
<keyword evidence="12" id="KW-0503">Monooxygenase</keyword>
<evidence type="ECO:0000256" key="8">
    <source>
        <dbReference type="ARBA" id="ARBA00023136"/>
    </source>
</evidence>
<evidence type="ECO:0000256" key="6">
    <source>
        <dbReference type="ARBA" id="ARBA00022827"/>
    </source>
</evidence>
<dbReference type="GO" id="GO:0004506">
    <property type="term" value="F:squalene monooxygenase activity"/>
    <property type="evidence" value="ECO:0007669"/>
    <property type="project" value="UniProtKB-UniRule"/>
</dbReference>
<evidence type="ECO:0000256" key="1">
    <source>
        <dbReference type="ARBA" id="ARBA00001974"/>
    </source>
</evidence>
<dbReference type="GO" id="GO:0005783">
    <property type="term" value="C:endoplasmic reticulum"/>
    <property type="evidence" value="ECO:0007669"/>
    <property type="project" value="TreeGrafter"/>
</dbReference>
<dbReference type="EC" id="1.14.14.17" evidence="4 10"/>
<evidence type="ECO:0000256" key="2">
    <source>
        <dbReference type="ARBA" id="ARBA00005018"/>
    </source>
</evidence>
<dbReference type="GO" id="GO:0050660">
    <property type="term" value="F:flavin adenine dinucleotide binding"/>
    <property type="evidence" value="ECO:0007669"/>
    <property type="project" value="UniProtKB-UniRule"/>
</dbReference>
<dbReference type="EMBL" id="JAPFFM010000005">
    <property type="protein sequence ID" value="KAJ6761566.1"/>
    <property type="molecule type" value="Genomic_DNA"/>
</dbReference>
<dbReference type="Pfam" id="PF08491">
    <property type="entry name" value="SE"/>
    <property type="match status" value="1"/>
</dbReference>
<dbReference type="InterPro" id="IPR013698">
    <property type="entry name" value="Squalene_epoxidase"/>
</dbReference>
<dbReference type="PANTHER" id="PTHR10835">
    <property type="entry name" value="SQUALENE MONOOXYGENASE"/>
    <property type="match status" value="1"/>
</dbReference>
<reference evidence="12" key="1">
    <citation type="submission" date="2022-11" db="EMBL/GenBank/DDBJ databases">
        <authorList>
            <person name="Hyden B.L."/>
            <person name="Feng K."/>
            <person name="Yates T."/>
            <person name="Jawdy S."/>
            <person name="Smart L.B."/>
            <person name="Muchero W."/>
        </authorList>
    </citation>
    <scope>NUCLEOTIDE SEQUENCE</scope>
    <source>
        <tissue evidence="12">Shoot tip</tissue>
    </source>
</reference>
<keyword evidence="6 10" id="KW-0274">FAD</keyword>
<feature type="transmembrane region" description="Helical" evidence="10">
    <location>
        <begin position="191"/>
        <end position="208"/>
    </location>
</feature>
<protein>
    <recommendedName>
        <fullName evidence="4 10">Squalene monooxygenase</fullName>
        <ecNumber evidence="4 10">1.14.14.17</ecNumber>
    </recommendedName>
</protein>
<keyword evidence="10" id="KW-1133">Transmembrane helix</keyword>
<dbReference type="GO" id="GO:0016020">
    <property type="term" value="C:membrane"/>
    <property type="evidence" value="ECO:0007669"/>
    <property type="project" value="UniProtKB-SubCell"/>
</dbReference>
<evidence type="ECO:0000259" key="11">
    <source>
        <dbReference type="Pfam" id="PF08491"/>
    </source>
</evidence>
<dbReference type="SUPFAM" id="SSF51905">
    <property type="entry name" value="FAD/NAD(P)-binding domain"/>
    <property type="match status" value="1"/>
</dbReference>
<accession>A0A9Q0W6G9</accession>
<comment type="function">
    <text evidence="10">Catalyzes the stereospecific oxidation of squalene to (S)-2,3-epoxysqualene, and is considered to be a rate-limiting enzyme in steroid biosynthesis.</text>
</comment>
<evidence type="ECO:0000256" key="7">
    <source>
        <dbReference type="ARBA" id="ARBA00023002"/>
    </source>
</evidence>
<dbReference type="PANTHER" id="PTHR10835:SF29">
    <property type="entry name" value="SQUALENE MONOOXYGENASE"/>
    <property type="match status" value="1"/>
</dbReference>
<evidence type="ECO:0000256" key="10">
    <source>
        <dbReference type="RuleBase" id="RU367121"/>
    </source>
</evidence>
<evidence type="ECO:0000256" key="5">
    <source>
        <dbReference type="ARBA" id="ARBA00022630"/>
    </source>
</evidence>
<gene>
    <name evidence="12" type="ORF">OIU74_024256</name>
</gene>
<keyword evidence="10" id="KW-0812">Transmembrane</keyword>
<keyword evidence="13" id="KW-1185">Reference proteome</keyword>
<comment type="catalytic activity">
    <reaction evidence="9 10">
        <text>squalene + reduced [NADPH--hemoprotein reductase] + O2 = (S)-2,3-epoxysqualene + oxidized [NADPH--hemoprotein reductase] + H2O + H(+)</text>
        <dbReference type="Rhea" id="RHEA:25282"/>
        <dbReference type="Rhea" id="RHEA-COMP:11964"/>
        <dbReference type="Rhea" id="RHEA-COMP:11965"/>
        <dbReference type="ChEBI" id="CHEBI:15377"/>
        <dbReference type="ChEBI" id="CHEBI:15378"/>
        <dbReference type="ChEBI" id="CHEBI:15379"/>
        <dbReference type="ChEBI" id="CHEBI:15440"/>
        <dbReference type="ChEBI" id="CHEBI:15441"/>
        <dbReference type="ChEBI" id="CHEBI:57618"/>
        <dbReference type="ChEBI" id="CHEBI:58210"/>
        <dbReference type="EC" id="1.14.14.17"/>
    </reaction>
</comment>